<evidence type="ECO:0000313" key="3">
    <source>
        <dbReference type="Proteomes" id="UP001066276"/>
    </source>
</evidence>
<organism evidence="2 3">
    <name type="scientific">Pleurodeles waltl</name>
    <name type="common">Iberian ribbed newt</name>
    <dbReference type="NCBI Taxonomy" id="8319"/>
    <lineage>
        <taxon>Eukaryota</taxon>
        <taxon>Metazoa</taxon>
        <taxon>Chordata</taxon>
        <taxon>Craniata</taxon>
        <taxon>Vertebrata</taxon>
        <taxon>Euteleostomi</taxon>
        <taxon>Amphibia</taxon>
        <taxon>Batrachia</taxon>
        <taxon>Caudata</taxon>
        <taxon>Salamandroidea</taxon>
        <taxon>Salamandridae</taxon>
        <taxon>Pleurodelinae</taxon>
        <taxon>Pleurodeles</taxon>
    </lineage>
</organism>
<gene>
    <name evidence="2" type="ORF">NDU88_002227</name>
</gene>
<dbReference type="EMBL" id="JANPWB010000012">
    <property type="protein sequence ID" value="KAJ1113987.1"/>
    <property type="molecule type" value="Genomic_DNA"/>
</dbReference>
<feature type="region of interest" description="Disordered" evidence="1">
    <location>
        <begin position="1"/>
        <end position="45"/>
    </location>
</feature>
<comment type="caution">
    <text evidence="2">The sequence shown here is derived from an EMBL/GenBank/DDBJ whole genome shotgun (WGS) entry which is preliminary data.</text>
</comment>
<accession>A0AAV7NHD6</accession>
<keyword evidence="3" id="KW-1185">Reference proteome</keyword>
<name>A0AAV7NHD6_PLEWA</name>
<evidence type="ECO:0000313" key="2">
    <source>
        <dbReference type="EMBL" id="KAJ1113987.1"/>
    </source>
</evidence>
<protein>
    <submittedName>
        <fullName evidence="2">Uncharacterized protein</fullName>
    </submittedName>
</protein>
<evidence type="ECO:0000256" key="1">
    <source>
        <dbReference type="SAM" id="MobiDB-lite"/>
    </source>
</evidence>
<dbReference type="AlphaFoldDB" id="A0AAV7NHD6"/>
<reference evidence="2" key="1">
    <citation type="journal article" date="2022" name="bioRxiv">
        <title>Sequencing and chromosome-scale assembly of the giantPleurodeles waltlgenome.</title>
        <authorList>
            <person name="Brown T."/>
            <person name="Elewa A."/>
            <person name="Iarovenko S."/>
            <person name="Subramanian E."/>
            <person name="Araus A.J."/>
            <person name="Petzold A."/>
            <person name="Susuki M."/>
            <person name="Suzuki K.-i.T."/>
            <person name="Hayashi T."/>
            <person name="Toyoda A."/>
            <person name="Oliveira C."/>
            <person name="Osipova E."/>
            <person name="Leigh N.D."/>
            <person name="Simon A."/>
            <person name="Yun M.H."/>
        </authorList>
    </citation>
    <scope>NUCLEOTIDE SEQUENCE</scope>
    <source>
        <strain evidence="2">20211129_DDA</strain>
        <tissue evidence="2">Liver</tissue>
    </source>
</reference>
<proteinExistence type="predicted"/>
<sequence length="135" mass="15373">MPRSQLGPGRNYRATGSAQQHQRRRKRDRPPSKSQGPTITAEGHPEEHLVWPIIYIKQRATVPPGRPDMSKQGLEEVVRSGRSHRRAIRETQLREPVRCGRTVTGGLQDFSIRLGHPRGSADHCCRLQRLTPLLY</sequence>
<dbReference type="Proteomes" id="UP001066276">
    <property type="component" value="Chromosome 8"/>
</dbReference>